<name>A0A0L0F370_9EUKA</name>
<keyword evidence="2" id="KW-1185">Reference proteome</keyword>
<organism evidence="1 2">
    <name type="scientific">Sphaeroforma arctica JP610</name>
    <dbReference type="NCBI Taxonomy" id="667725"/>
    <lineage>
        <taxon>Eukaryota</taxon>
        <taxon>Ichthyosporea</taxon>
        <taxon>Ichthyophonida</taxon>
        <taxon>Sphaeroforma</taxon>
    </lineage>
</organism>
<evidence type="ECO:0000313" key="1">
    <source>
        <dbReference type="EMBL" id="KNC71170.1"/>
    </source>
</evidence>
<accession>A0A0L0F370</accession>
<sequence>MGSSLLQGPGTSFENTSRCRLAIKRGQPFETKFVNYKKDGERFKSKMRLIPVLGKDKEMAPTFYLGLQYDTSTSTRTDASYTFESLAEYIMANNNL</sequence>
<dbReference type="Gene3D" id="3.30.450.20">
    <property type="entry name" value="PAS domain"/>
    <property type="match status" value="1"/>
</dbReference>
<dbReference type="Proteomes" id="UP000054560">
    <property type="component" value="Unassembled WGS sequence"/>
</dbReference>
<dbReference type="AlphaFoldDB" id="A0A0L0F370"/>
<protein>
    <submittedName>
        <fullName evidence="1">Uncharacterized protein</fullName>
    </submittedName>
</protein>
<dbReference type="GeneID" id="25916797"/>
<gene>
    <name evidence="1" type="ORF">SARC_16293</name>
</gene>
<evidence type="ECO:0000313" key="2">
    <source>
        <dbReference type="Proteomes" id="UP000054560"/>
    </source>
</evidence>
<dbReference type="RefSeq" id="XP_014145072.1">
    <property type="nucleotide sequence ID" value="XM_014289597.1"/>
</dbReference>
<proteinExistence type="predicted"/>
<reference evidence="1 2" key="1">
    <citation type="submission" date="2011-02" db="EMBL/GenBank/DDBJ databases">
        <title>The Genome Sequence of Sphaeroforma arctica JP610.</title>
        <authorList>
            <consortium name="The Broad Institute Genome Sequencing Platform"/>
            <person name="Russ C."/>
            <person name="Cuomo C."/>
            <person name="Young S.K."/>
            <person name="Zeng Q."/>
            <person name="Gargeya S."/>
            <person name="Alvarado L."/>
            <person name="Berlin A."/>
            <person name="Chapman S.B."/>
            <person name="Chen Z."/>
            <person name="Freedman E."/>
            <person name="Gellesch M."/>
            <person name="Goldberg J."/>
            <person name="Griggs A."/>
            <person name="Gujja S."/>
            <person name="Heilman E."/>
            <person name="Heiman D."/>
            <person name="Howarth C."/>
            <person name="Mehta T."/>
            <person name="Neiman D."/>
            <person name="Pearson M."/>
            <person name="Roberts A."/>
            <person name="Saif S."/>
            <person name="Shea T."/>
            <person name="Shenoy N."/>
            <person name="Sisk P."/>
            <person name="Stolte C."/>
            <person name="Sykes S."/>
            <person name="White J."/>
            <person name="Yandava C."/>
            <person name="Burger G."/>
            <person name="Gray M.W."/>
            <person name="Holland P.W.H."/>
            <person name="King N."/>
            <person name="Lang F.B.F."/>
            <person name="Roger A.J."/>
            <person name="Ruiz-Trillo I."/>
            <person name="Haas B."/>
            <person name="Nusbaum C."/>
            <person name="Birren B."/>
        </authorList>
    </citation>
    <scope>NUCLEOTIDE SEQUENCE [LARGE SCALE GENOMIC DNA]</scope>
    <source>
        <strain evidence="1 2">JP610</strain>
    </source>
</reference>
<dbReference type="EMBL" id="KQ249357">
    <property type="protein sequence ID" value="KNC71170.1"/>
    <property type="molecule type" value="Genomic_DNA"/>
</dbReference>